<dbReference type="Proteomes" id="UP000176854">
    <property type="component" value="Unassembled WGS sequence"/>
</dbReference>
<protein>
    <recommendedName>
        <fullName evidence="1">ParB-like catalytic effector domain-containing protein</fullName>
    </recommendedName>
</protein>
<accession>A0A1F5Z960</accession>
<evidence type="ECO:0000313" key="2">
    <source>
        <dbReference type="EMBL" id="OGG08652.1"/>
    </source>
</evidence>
<sequence>MEKPFLSVISSRLWDDFISALKSVTLVGDPTLLPYINSRISSRIVRVSDIKPISLYILRSKLQIQNKLYHKLLQNFQIDIFNLDGGFPEITFRLTGQKGIWRMAPPIVEISAADNNQPVLLDGEHRFYLAQQLNKPVRVIWIENVNPNYPVVSLPGDWSQIRQYSQIPPRSRKRRFRYQSLADVPDISKFSDVVLTHKNFQYFFYRDLNPICTSGIRE</sequence>
<name>A0A1F5Z960_9BACT</name>
<feature type="domain" description="ParB-like catalytic effector" evidence="1">
    <location>
        <begin position="17"/>
        <end position="161"/>
    </location>
</feature>
<comment type="caution">
    <text evidence="2">The sequence shown here is derived from an EMBL/GenBank/DDBJ whole genome shotgun (WGS) entry which is preliminary data.</text>
</comment>
<evidence type="ECO:0000259" key="1">
    <source>
        <dbReference type="Pfam" id="PF24392"/>
    </source>
</evidence>
<dbReference type="STRING" id="1798373.A2154_00800"/>
<proteinExistence type="predicted"/>
<dbReference type="AlphaFoldDB" id="A0A1F5Z960"/>
<organism evidence="2 3">
    <name type="scientific">Candidatus Gottesmanbacteria bacterium RBG_16_43_7</name>
    <dbReference type="NCBI Taxonomy" id="1798373"/>
    <lineage>
        <taxon>Bacteria</taxon>
        <taxon>Candidatus Gottesmaniibacteriota</taxon>
    </lineage>
</organism>
<dbReference type="Pfam" id="PF24392">
    <property type="entry name" value="Parb-CE"/>
    <property type="match status" value="1"/>
</dbReference>
<dbReference type="InterPro" id="IPR057241">
    <property type="entry name" value="Parb-CE"/>
</dbReference>
<dbReference type="EMBL" id="MFJC01000056">
    <property type="protein sequence ID" value="OGG08652.1"/>
    <property type="molecule type" value="Genomic_DNA"/>
</dbReference>
<gene>
    <name evidence="2" type="ORF">A2154_00800</name>
</gene>
<evidence type="ECO:0000313" key="3">
    <source>
        <dbReference type="Proteomes" id="UP000176854"/>
    </source>
</evidence>
<reference evidence="2 3" key="1">
    <citation type="journal article" date="2016" name="Nat. Commun.">
        <title>Thousands of microbial genomes shed light on interconnected biogeochemical processes in an aquifer system.</title>
        <authorList>
            <person name="Anantharaman K."/>
            <person name="Brown C.T."/>
            <person name="Hug L.A."/>
            <person name="Sharon I."/>
            <person name="Castelle C.J."/>
            <person name="Probst A.J."/>
            <person name="Thomas B.C."/>
            <person name="Singh A."/>
            <person name="Wilkins M.J."/>
            <person name="Karaoz U."/>
            <person name="Brodie E.L."/>
            <person name="Williams K.H."/>
            <person name="Hubbard S.S."/>
            <person name="Banfield J.F."/>
        </authorList>
    </citation>
    <scope>NUCLEOTIDE SEQUENCE [LARGE SCALE GENOMIC DNA]</scope>
</reference>